<name>A0ABY6LW58_9FLAO</name>
<evidence type="ECO:0000256" key="3">
    <source>
        <dbReference type="ARBA" id="ARBA00022692"/>
    </source>
</evidence>
<dbReference type="InterPro" id="IPR000612">
    <property type="entry name" value="PMP3"/>
</dbReference>
<proteinExistence type="inferred from homology"/>
<evidence type="ECO:0000256" key="6">
    <source>
        <dbReference type="SAM" id="Phobius"/>
    </source>
</evidence>
<dbReference type="PROSITE" id="PS51257">
    <property type="entry name" value="PROKAR_LIPOPROTEIN"/>
    <property type="match status" value="1"/>
</dbReference>
<evidence type="ECO:0000256" key="2">
    <source>
        <dbReference type="ARBA" id="ARBA00009530"/>
    </source>
</evidence>
<protein>
    <submittedName>
        <fullName evidence="7">YqaE/Pmp3 family membrane protein</fullName>
    </submittedName>
</protein>
<dbReference type="RefSeq" id="WP_264432426.1">
    <property type="nucleotide sequence ID" value="NZ_CP081495.1"/>
</dbReference>
<evidence type="ECO:0000256" key="4">
    <source>
        <dbReference type="ARBA" id="ARBA00022989"/>
    </source>
</evidence>
<gene>
    <name evidence="7" type="ORF">K5I29_08390</name>
</gene>
<evidence type="ECO:0000313" key="8">
    <source>
        <dbReference type="Proteomes" id="UP001163328"/>
    </source>
</evidence>
<feature type="transmembrane region" description="Helical" evidence="6">
    <location>
        <begin position="29"/>
        <end position="47"/>
    </location>
</feature>
<keyword evidence="3 6" id="KW-0812">Transmembrane</keyword>
<comment type="similarity">
    <text evidence="2">Belongs to the UPF0057 (PMP3) family.</text>
</comment>
<dbReference type="Pfam" id="PF01679">
    <property type="entry name" value="Pmp3"/>
    <property type="match status" value="1"/>
</dbReference>
<evidence type="ECO:0000256" key="5">
    <source>
        <dbReference type="ARBA" id="ARBA00023136"/>
    </source>
</evidence>
<keyword evidence="4 6" id="KW-1133">Transmembrane helix</keyword>
<comment type="subcellular location">
    <subcellularLocation>
        <location evidence="1">Membrane</location>
    </subcellularLocation>
</comment>
<accession>A0ABY6LW58</accession>
<dbReference type="Proteomes" id="UP001163328">
    <property type="component" value="Chromosome"/>
</dbReference>
<reference evidence="7" key="1">
    <citation type="submission" date="2021-08" db="EMBL/GenBank/DDBJ databases">
        <title>Flavobacterium sp. strain CC-SYL302.</title>
        <authorList>
            <person name="Lin S.-Y."/>
            <person name="Lee T.-H."/>
            <person name="Young C.-C."/>
        </authorList>
    </citation>
    <scope>NUCLEOTIDE SEQUENCE</scope>
    <source>
        <strain evidence="7">CC-SYL302</strain>
    </source>
</reference>
<organism evidence="7 8">
    <name type="scientific">Flavobacterium agricola</name>
    <dbReference type="NCBI Taxonomy" id="2870839"/>
    <lineage>
        <taxon>Bacteria</taxon>
        <taxon>Pseudomonadati</taxon>
        <taxon>Bacteroidota</taxon>
        <taxon>Flavobacteriia</taxon>
        <taxon>Flavobacteriales</taxon>
        <taxon>Flavobacteriaceae</taxon>
        <taxon>Flavobacterium</taxon>
    </lineage>
</organism>
<sequence length="55" mass="6044">MSFWRVLLAILFPPLAVWGYGCGSILIVFILTLAGWVPGVIAALVILNNPKYNKN</sequence>
<evidence type="ECO:0000313" key="7">
    <source>
        <dbReference type="EMBL" id="UYW00562.1"/>
    </source>
</evidence>
<evidence type="ECO:0000256" key="1">
    <source>
        <dbReference type="ARBA" id="ARBA00004370"/>
    </source>
</evidence>
<keyword evidence="8" id="KW-1185">Reference proteome</keyword>
<keyword evidence="5 6" id="KW-0472">Membrane</keyword>
<dbReference type="EMBL" id="CP081495">
    <property type="protein sequence ID" value="UYW00562.1"/>
    <property type="molecule type" value="Genomic_DNA"/>
</dbReference>